<dbReference type="AlphaFoldDB" id="A0AAV2RAW2"/>
<reference evidence="1 2" key="1">
    <citation type="submission" date="2024-05" db="EMBL/GenBank/DDBJ databases">
        <authorList>
            <person name="Wallberg A."/>
        </authorList>
    </citation>
    <scope>NUCLEOTIDE SEQUENCE [LARGE SCALE GENOMIC DNA]</scope>
</reference>
<dbReference type="Gene3D" id="3.30.450.20">
    <property type="entry name" value="PAS domain"/>
    <property type="match status" value="1"/>
</dbReference>
<dbReference type="Proteomes" id="UP001497623">
    <property type="component" value="Unassembled WGS sequence"/>
</dbReference>
<protein>
    <submittedName>
        <fullName evidence="1">Uncharacterized protein</fullName>
    </submittedName>
</protein>
<gene>
    <name evidence="1" type="ORF">MNOR_LOCUS21358</name>
</gene>
<feature type="non-terminal residue" evidence="1">
    <location>
        <position position="275"/>
    </location>
</feature>
<name>A0AAV2RAW2_MEGNR</name>
<feature type="non-terminal residue" evidence="1">
    <location>
        <position position="1"/>
    </location>
</feature>
<keyword evidence="2" id="KW-1185">Reference proteome</keyword>
<proteinExistence type="predicted"/>
<comment type="caution">
    <text evidence="1">The sequence shown here is derived from an EMBL/GenBank/DDBJ whole genome shotgun (WGS) entry which is preliminary data.</text>
</comment>
<evidence type="ECO:0000313" key="1">
    <source>
        <dbReference type="EMBL" id="CAL4118083.1"/>
    </source>
</evidence>
<organism evidence="1 2">
    <name type="scientific">Meganyctiphanes norvegica</name>
    <name type="common">Northern krill</name>
    <name type="synonym">Thysanopoda norvegica</name>
    <dbReference type="NCBI Taxonomy" id="48144"/>
    <lineage>
        <taxon>Eukaryota</taxon>
        <taxon>Metazoa</taxon>
        <taxon>Ecdysozoa</taxon>
        <taxon>Arthropoda</taxon>
        <taxon>Crustacea</taxon>
        <taxon>Multicrustacea</taxon>
        <taxon>Malacostraca</taxon>
        <taxon>Eumalacostraca</taxon>
        <taxon>Eucarida</taxon>
        <taxon>Euphausiacea</taxon>
        <taxon>Euphausiidae</taxon>
        <taxon>Meganyctiphanes</taxon>
    </lineage>
</organism>
<sequence length="275" mass="32607">GYGFRRGGYQCPCRPFNRLPNNVRRPYLGELIERAPWLQYKQQFNCLPIGFIHKQPQKYGPMDNYERLKYLSYYKNTSGINATKTNSINVIEVVNYLKSVTAETCTFFPPDDLILRGDISYGKEIQFEKEARMGLRLANFISSFLQIVDHKEIFNSLRVADRPLSEDQMMGEVISILLGDNRIWSAGLYWDRSKFPNRKLFATMAWKTELNTRKYIMEDLARLNKTKEVYTSKPWFKELKNRWSTNFDDLEKYWIKLKMRFNFTGSRVASWSVER</sequence>
<accession>A0AAV2RAW2</accession>
<dbReference type="EMBL" id="CAXKWB010017141">
    <property type="protein sequence ID" value="CAL4118083.1"/>
    <property type="molecule type" value="Genomic_DNA"/>
</dbReference>
<evidence type="ECO:0000313" key="2">
    <source>
        <dbReference type="Proteomes" id="UP001497623"/>
    </source>
</evidence>